<evidence type="ECO:0000256" key="1">
    <source>
        <dbReference type="ARBA" id="ARBA00022723"/>
    </source>
</evidence>
<dbReference type="Proteomes" id="UP001353858">
    <property type="component" value="Unassembled WGS sequence"/>
</dbReference>
<dbReference type="PANTHER" id="PTHR16295:SF10">
    <property type="entry name" value="EXPRESSED PROTEIN"/>
    <property type="match status" value="1"/>
</dbReference>
<reference evidence="7" key="1">
    <citation type="submission" date="2023-01" db="EMBL/GenBank/DDBJ databases">
        <title>Key to firefly adult light organ development and bioluminescence: homeobox transcription factors regulate luciferase expression and transportation to peroxisome.</title>
        <authorList>
            <person name="Fu X."/>
        </authorList>
    </citation>
    <scope>NUCLEOTIDE SEQUENCE [LARGE SCALE GENOMIC DNA]</scope>
</reference>
<feature type="region of interest" description="Disordered" evidence="4">
    <location>
        <begin position="196"/>
        <end position="245"/>
    </location>
</feature>
<dbReference type="GO" id="GO:0008270">
    <property type="term" value="F:zinc ion binding"/>
    <property type="evidence" value="ECO:0007669"/>
    <property type="project" value="UniProtKB-KW"/>
</dbReference>
<accession>A0AAN7SEK3</accession>
<comment type="caution">
    <text evidence="6">The sequence shown here is derived from an EMBL/GenBank/DDBJ whole genome shotgun (WGS) entry which is preliminary data.</text>
</comment>
<dbReference type="InterPro" id="IPR013083">
    <property type="entry name" value="Znf_RING/FYVE/PHD"/>
</dbReference>
<keyword evidence="3" id="KW-0862">Zinc</keyword>
<feature type="region of interest" description="Disordered" evidence="4">
    <location>
        <begin position="328"/>
        <end position="352"/>
    </location>
</feature>
<dbReference type="PANTHER" id="PTHR16295">
    <property type="entry name" value="TRAF-TYPE ZINC FINGER PROTEIN-RELATED"/>
    <property type="match status" value="1"/>
</dbReference>
<dbReference type="AlphaFoldDB" id="A0AAN7SEK3"/>
<feature type="compositionally biased region" description="Polar residues" evidence="4">
    <location>
        <begin position="215"/>
        <end position="229"/>
    </location>
</feature>
<evidence type="ECO:0000259" key="5">
    <source>
        <dbReference type="Pfam" id="PF21366"/>
    </source>
</evidence>
<sequence>MNEQVELEICGNCKREIPHHNYVMHSMHCARNISLCAKCKEPIPKSDIEKHTQLCKTSPPKLKPIESPSKLEQSSYFVARKEIEDKKVQVRKEKQMQRMEKLVGVGNQLGSYNGTPLVANNPVPVNQLGSFTNRSTVESNPIKQSSLLPCQYCELELPKFDLQEHENYCGARTEKCLDCGEMVMFRYRQLHRDTNHGILNPESKETPRRRPPSFNIETYSMPYISNPSTGPLLRTTDSNGEKLESSKEISRRLDCKTEYIRNLLHDSASITAPIRSTGAVPRHRSSGTIPESPNRYRNPPTEVVIPCEFCKLPIPHEDLIEHETGCRPDLARYNPRRNNNSPDYFTGPEPSSPEVDLPCEFCSDLIPASQLLTHQATCN</sequence>
<dbReference type="InterPro" id="IPR049439">
    <property type="entry name" value="TRAFD1-XIAF1_Znf"/>
</dbReference>
<evidence type="ECO:0000313" key="7">
    <source>
        <dbReference type="Proteomes" id="UP001353858"/>
    </source>
</evidence>
<keyword evidence="7" id="KW-1185">Reference proteome</keyword>
<dbReference type="EMBL" id="JARPUR010000004">
    <property type="protein sequence ID" value="KAK4878132.1"/>
    <property type="molecule type" value="Genomic_DNA"/>
</dbReference>
<feature type="domain" description="TRAFD1/XAF1 zinc finger" evidence="5">
    <location>
        <begin position="159"/>
        <end position="189"/>
    </location>
</feature>
<keyword evidence="1" id="KW-0479">Metal-binding</keyword>
<gene>
    <name evidence="6" type="ORF">RN001_010638</name>
</gene>
<protein>
    <recommendedName>
        <fullName evidence="5">TRAFD1/XAF1 zinc finger domain-containing protein</fullName>
    </recommendedName>
</protein>
<feature type="region of interest" description="Disordered" evidence="4">
    <location>
        <begin position="277"/>
        <end position="297"/>
    </location>
</feature>
<evidence type="ECO:0000313" key="6">
    <source>
        <dbReference type="EMBL" id="KAK4878132.1"/>
    </source>
</evidence>
<dbReference type="Pfam" id="PF21366">
    <property type="entry name" value="TRAFD1-XIAF1_ZnF"/>
    <property type="match status" value="1"/>
</dbReference>
<dbReference type="InterPro" id="IPR051986">
    <property type="entry name" value="Innate_Immune_Apopt_Reg"/>
</dbReference>
<organism evidence="6 7">
    <name type="scientific">Aquatica leii</name>
    <dbReference type="NCBI Taxonomy" id="1421715"/>
    <lineage>
        <taxon>Eukaryota</taxon>
        <taxon>Metazoa</taxon>
        <taxon>Ecdysozoa</taxon>
        <taxon>Arthropoda</taxon>
        <taxon>Hexapoda</taxon>
        <taxon>Insecta</taxon>
        <taxon>Pterygota</taxon>
        <taxon>Neoptera</taxon>
        <taxon>Endopterygota</taxon>
        <taxon>Coleoptera</taxon>
        <taxon>Polyphaga</taxon>
        <taxon>Elateriformia</taxon>
        <taxon>Elateroidea</taxon>
        <taxon>Lampyridae</taxon>
        <taxon>Luciolinae</taxon>
        <taxon>Aquatica</taxon>
    </lineage>
</organism>
<evidence type="ECO:0000256" key="2">
    <source>
        <dbReference type="ARBA" id="ARBA00022771"/>
    </source>
</evidence>
<keyword evidence="2" id="KW-0863">Zinc-finger</keyword>
<dbReference type="Gene3D" id="3.30.40.10">
    <property type="entry name" value="Zinc/RING finger domain, C3HC4 (zinc finger)"/>
    <property type="match status" value="1"/>
</dbReference>
<proteinExistence type="predicted"/>
<dbReference type="GO" id="GO:0005739">
    <property type="term" value="C:mitochondrion"/>
    <property type="evidence" value="ECO:0007669"/>
    <property type="project" value="TreeGrafter"/>
</dbReference>
<evidence type="ECO:0000256" key="3">
    <source>
        <dbReference type="ARBA" id="ARBA00022833"/>
    </source>
</evidence>
<evidence type="ECO:0000256" key="4">
    <source>
        <dbReference type="SAM" id="MobiDB-lite"/>
    </source>
</evidence>
<name>A0AAN7SEK3_9COLE</name>